<organism evidence="4 5">
    <name type="scientific">Streptomyces smaragdinus</name>
    <dbReference type="NCBI Taxonomy" id="2585196"/>
    <lineage>
        <taxon>Bacteria</taxon>
        <taxon>Bacillati</taxon>
        <taxon>Actinomycetota</taxon>
        <taxon>Actinomycetes</taxon>
        <taxon>Kitasatosporales</taxon>
        <taxon>Streptomycetaceae</taxon>
        <taxon>Streptomyces</taxon>
    </lineage>
</organism>
<gene>
    <name evidence="4" type="ORF">SRB5_70950</name>
</gene>
<reference evidence="4 5" key="1">
    <citation type="submission" date="2019-10" db="EMBL/GenBank/DDBJ databases">
        <title>Streptomyces smaragdinus sp. nov. and Streptomyces fabii sp. nov., isolated from the gut of fungus growing-termite Macrotermes natalensis.</title>
        <authorList>
            <person name="Schwitalla J."/>
            <person name="Benndorf R."/>
            <person name="Martin K."/>
            <person name="De Beer W."/>
            <person name="Kaster A.-K."/>
            <person name="Vollmers J."/>
            <person name="Poulsen M."/>
            <person name="Beemelmanns C."/>
        </authorList>
    </citation>
    <scope>NUCLEOTIDE SEQUENCE [LARGE SCALE GENOMIC DNA]</scope>
    <source>
        <strain evidence="4 5">RB5</strain>
    </source>
</reference>
<dbReference type="InterPro" id="IPR023370">
    <property type="entry name" value="TrmO-like_N"/>
</dbReference>
<dbReference type="Pfam" id="PF01980">
    <property type="entry name" value="TrmO_N"/>
    <property type="match status" value="1"/>
</dbReference>
<dbReference type="AlphaFoldDB" id="A0A7K0CV81"/>
<protein>
    <recommendedName>
        <fullName evidence="3">TsaA-like domain-containing protein</fullName>
    </recommendedName>
</protein>
<evidence type="ECO:0000256" key="1">
    <source>
        <dbReference type="ARBA" id="ARBA00022691"/>
    </source>
</evidence>
<dbReference type="Proteomes" id="UP000466345">
    <property type="component" value="Unassembled WGS sequence"/>
</dbReference>
<dbReference type="SUPFAM" id="SSF118196">
    <property type="entry name" value="YaeB-like"/>
    <property type="match status" value="1"/>
</dbReference>
<dbReference type="RefSeq" id="WP_153457960.1">
    <property type="nucleotide sequence ID" value="NZ_WEGJ01000084.1"/>
</dbReference>
<evidence type="ECO:0000313" key="4">
    <source>
        <dbReference type="EMBL" id="MQY16892.1"/>
    </source>
</evidence>
<keyword evidence="5" id="KW-1185">Reference proteome</keyword>
<dbReference type="InterPro" id="IPR036414">
    <property type="entry name" value="YaeB_N_sf"/>
</dbReference>
<proteinExistence type="inferred from homology"/>
<dbReference type="OrthoDB" id="9804309at2"/>
<evidence type="ECO:0000259" key="3">
    <source>
        <dbReference type="Pfam" id="PF01980"/>
    </source>
</evidence>
<dbReference type="EMBL" id="WEGJ01000084">
    <property type="protein sequence ID" value="MQY16892.1"/>
    <property type="molecule type" value="Genomic_DNA"/>
</dbReference>
<keyword evidence="1" id="KW-0949">S-adenosyl-L-methionine</keyword>
<name>A0A7K0CV81_9ACTN</name>
<dbReference type="Gene3D" id="2.40.30.70">
    <property type="entry name" value="YaeB-like"/>
    <property type="match status" value="1"/>
</dbReference>
<comment type="similarity">
    <text evidence="2">Belongs to the tRNA methyltransferase O family.</text>
</comment>
<evidence type="ECO:0000256" key="2">
    <source>
        <dbReference type="ARBA" id="ARBA00033753"/>
    </source>
</evidence>
<evidence type="ECO:0000313" key="5">
    <source>
        <dbReference type="Proteomes" id="UP000466345"/>
    </source>
</evidence>
<comment type="caution">
    <text evidence="4">The sequence shown here is derived from an EMBL/GenBank/DDBJ whole genome shotgun (WGS) entry which is preliminary data.</text>
</comment>
<dbReference type="InterPro" id="IPR036413">
    <property type="entry name" value="YaeB-like_sf"/>
</dbReference>
<feature type="domain" description="TsaA-like" evidence="3">
    <location>
        <begin position="67"/>
        <end position="96"/>
    </location>
</feature>
<accession>A0A7K0CV81</accession>
<sequence>MNPEQSGERCRQRHTSIVPGATVTVTRGTLTEKAVLDGELGYGPEVPFLVKAQGTITWLPAPGTTIELDGPDVHVAGLDAIDGTPVLDIKPYMTEFGVTGSEVRQPEWATELMRGYY</sequence>